<keyword evidence="4" id="KW-1185">Reference proteome</keyword>
<accession>A0ABR8NK91</accession>
<feature type="signal peptide" evidence="2">
    <location>
        <begin position="1"/>
        <end position="27"/>
    </location>
</feature>
<gene>
    <name evidence="3" type="ORF">IF188_05135</name>
</gene>
<feature type="chain" id="PRO_5045716977" evidence="2">
    <location>
        <begin position="28"/>
        <end position="215"/>
    </location>
</feature>
<dbReference type="RefSeq" id="WP_191170696.1">
    <property type="nucleotide sequence ID" value="NZ_JACXZS010000002.1"/>
</dbReference>
<organism evidence="3 4">
    <name type="scientific">Microbacterium helvum</name>
    <dbReference type="NCBI Taxonomy" id="2773713"/>
    <lineage>
        <taxon>Bacteria</taxon>
        <taxon>Bacillati</taxon>
        <taxon>Actinomycetota</taxon>
        <taxon>Actinomycetes</taxon>
        <taxon>Micrococcales</taxon>
        <taxon>Microbacteriaceae</taxon>
        <taxon>Microbacterium</taxon>
    </lineage>
</organism>
<sequence>MRRLSRSSGIVAAGAFVLLALTACASAAPASGGPAASGDATASLGAVTPAPPEGEVTATGTVLEVGGAAQLCLGPVAESAPPQCSGIPLAGWSWDGVDGATTSGETTWGAYAVRGTYDGGTFTATRPPVQLALYDPIALPDPTGGEPGTGDAATLAAIQDELPDRLGDSYLGSTPQDGWLWVDVVWDDGTWQDAADAEYGDQVVIIRSAIRDMDG</sequence>
<evidence type="ECO:0000313" key="3">
    <source>
        <dbReference type="EMBL" id="MBD3941082.1"/>
    </source>
</evidence>
<protein>
    <submittedName>
        <fullName evidence="3">Uncharacterized protein</fullName>
    </submittedName>
</protein>
<name>A0ABR8NK91_9MICO</name>
<dbReference type="PROSITE" id="PS51257">
    <property type="entry name" value="PROKAR_LIPOPROTEIN"/>
    <property type="match status" value="1"/>
</dbReference>
<dbReference type="Proteomes" id="UP000598426">
    <property type="component" value="Unassembled WGS sequence"/>
</dbReference>
<feature type="region of interest" description="Disordered" evidence="1">
    <location>
        <begin position="35"/>
        <end position="56"/>
    </location>
</feature>
<proteinExistence type="predicted"/>
<dbReference type="EMBL" id="JACXZS010000002">
    <property type="protein sequence ID" value="MBD3941082.1"/>
    <property type="molecule type" value="Genomic_DNA"/>
</dbReference>
<evidence type="ECO:0000256" key="1">
    <source>
        <dbReference type="SAM" id="MobiDB-lite"/>
    </source>
</evidence>
<reference evidence="3 4" key="1">
    <citation type="submission" date="2020-09" db="EMBL/GenBank/DDBJ databases">
        <title>Isolation and identification of active actinomycetes.</title>
        <authorList>
            <person name="Li X."/>
        </authorList>
    </citation>
    <scope>NUCLEOTIDE SEQUENCE [LARGE SCALE GENOMIC DNA]</scope>
    <source>
        <strain evidence="3 4">NEAU-LLC</strain>
    </source>
</reference>
<comment type="caution">
    <text evidence="3">The sequence shown here is derived from an EMBL/GenBank/DDBJ whole genome shotgun (WGS) entry which is preliminary data.</text>
</comment>
<evidence type="ECO:0000313" key="4">
    <source>
        <dbReference type="Proteomes" id="UP000598426"/>
    </source>
</evidence>
<evidence type="ECO:0000256" key="2">
    <source>
        <dbReference type="SAM" id="SignalP"/>
    </source>
</evidence>
<keyword evidence="2" id="KW-0732">Signal</keyword>